<reference evidence="3" key="1">
    <citation type="submission" date="2019-03" db="EMBL/GenBank/DDBJ databases">
        <title>Complete genome sequence of enteropathogenic Citrobacter rodentium strain DBS100.</title>
        <authorList>
            <person name="Popov G."/>
            <person name="Fiebig A."/>
            <person name="Shideler S."/>
            <person name="Coombes B."/>
            <person name="Savchenko A."/>
        </authorList>
    </citation>
    <scope>NUCLEOTIDE SEQUENCE</scope>
    <source>
        <strain evidence="3">DBS100</strain>
    </source>
</reference>
<dbReference type="EMBL" id="CP038008">
    <property type="protein sequence ID" value="QBY27385.1"/>
    <property type="molecule type" value="Genomic_DNA"/>
</dbReference>
<feature type="compositionally biased region" description="Polar residues" evidence="1">
    <location>
        <begin position="75"/>
        <end position="87"/>
    </location>
</feature>
<evidence type="ECO:0000256" key="2">
    <source>
        <dbReference type="SAM" id="SignalP"/>
    </source>
</evidence>
<sequence length="134" mass="13665">MKMTKLASLFLTATLSLASGAALAADTGAQTNNGQANAAADAGQVAPDAKQNVAPNNLDGTNINTGNTNTNTSGAQQSPGTSTTQDGMTDDMTKDEVHKNTMCKDGRCPDVNKKVETGDGTNNNVDTKTDGTTQ</sequence>
<gene>
    <name evidence="3" type="ORF">E2R62_00140</name>
</gene>
<dbReference type="AlphaFoldDB" id="A0A482PB54"/>
<organism evidence="3">
    <name type="scientific">Citrobacter rodentium</name>
    <dbReference type="NCBI Taxonomy" id="67825"/>
    <lineage>
        <taxon>Bacteria</taxon>
        <taxon>Pseudomonadati</taxon>
        <taxon>Pseudomonadota</taxon>
        <taxon>Gammaproteobacteria</taxon>
        <taxon>Enterobacterales</taxon>
        <taxon>Enterobacteriaceae</taxon>
        <taxon>Citrobacter</taxon>
    </lineage>
</organism>
<keyword evidence="2" id="KW-0732">Signal</keyword>
<feature type="signal peptide" evidence="2">
    <location>
        <begin position="1"/>
        <end position="24"/>
    </location>
</feature>
<feature type="compositionally biased region" description="Polar residues" evidence="1">
    <location>
        <begin position="119"/>
        <end position="134"/>
    </location>
</feature>
<protein>
    <recommendedName>
        <fullName evidence="4">Homeobox protein</fullName>
    </recommendedName>
</protein>
<dbReference type="InterPro" id="IPR020363">
    <property type="entry name" value="Uncharacterised_YbgS"/>
</dbReference>
<name>A0A482PB54_CITRO</name>
<feature type="region of interest" description="Disordered" evidence="1">
    <location>
        <begin position="32"/>
        <end position="134"/>
    </location>
</feature>
<feature type="compositionally biased region" description="Low complexity" evidence="1">
    <location>
        <begin position="32"/>
        <end position="49"/>
    </location>
</feature>
<evidence type="ECO:0008006" key="4">
    <source>
        <dbReference type="Google" id="ProtNLM"/>
    </source>
</evidence>
<feature type="chain" id="PRO_5019815739" description="Homeobox protein" evidence="2">
    <location>
        <begin position="25"/>
        <end position="134"/>
    </location>
</feature>
<accession>A0A482PB54</accession>
<evidence type="ECO:0000256" key="1">
    <source>
        <dbReference type="SAM" id="MobiDB-lite"/>
    </source>
</evidence>
<evidence type="ECO:0000313" key="3">
    <source>
        <dbReference type="EMBL" id="QBY27385.1"/>
    </source>
</evidence>
<proteinExistence type="predicted"/>
<dbReference type="RefSeq" id="WP_012905070.1">
    <property type="nucleotide sequence ID" value="NZ_CAJTBI010000010.1"/>
</dbReference>
<feature type="compositionally biased region" description="Basic and acidic residues" evidence="1">
    <location>
        <begin position="91"/>
        <end position="117"/>
    </location>
</feature>
<dbReference type="Pfam" id="PF13985">
    <property type="entry name" value="YbgS"/>
    <property type="match status" value="1"/>
</dbReference>
<feature type="compositionally biased region" description="Low complexity" evidence="1">
    <location>
        <begin position="56"/>
        <end position="74"/>
    </location>
</feature>
<dbReference type="OMA" id="MTKDEVH"/>